<keyword evidence="1" id="KW-0175">Coiled coil</keyword>
<evidence type="ECO:0000313" key="3">
    <source>
        <dbReference type="Proteomes" id="UP000887563"/>
    </source>
</evidence>
<evidence type="ECO:0000256" key="2">
    <source>
        <dbReference type="SAM" id="MobiDB-lite"/>
    </source>
</evidence>
<protein>
    <submittedName>
        <fullName evidence="4">Retrotransposon gag domain-containing protein</fullName>
    </submittedName>
</protein>
<dbReference type="PANTHER" id="PTHR31524:SF2">
    <property type="entry name" value="PROTEIN CBG10426"/>
    <property type="match status" value="1"/>
</dbReference>
<dbReference type="Proteomes" id="UP000887563">
    <property type="component" value="Unplaced"/>
</dbReference>
<feature type="region of interest" description="Disordered" evidence="2">
    <location>
        <begin position="295"/>
        <end position="333"/>
    </location>
</feature>
<evidence type="ECO:0000313" key="4">
    <source>
        <dbReference type="WBParaSite" id="Minc3s00526g13753"/>
    </source>
</evidence>
<dbReference type="AlphaFoldDB" id="A0A914LH92"/>
<organism evidence="3 4">
    <name type="scientific">Meloidogyne incognita</name>
    <name type="common">Southern root-knot nematode worm</name>
    <name type="synonym">Oxyuris incognita</name>
    <dbReference type="NCBI Taxonomy" id="6306"/>
    <lineage>
        <taxon>Eukaryota</taxon>
        <taxon>Metazoa</taxon>
        <taxon>Ecdysozoa</taxon>
        <taxon>Nematoda</taxon>
        <taxon>Chromadorea</taxon>
        <taxon>Rhabditida</taxon>
        <taxon>Tylenchina</taxon>
        <taxon>Tylenchomorpha</taxon>
        <taxon>Tylenchoidea</taxon>
        <taxon>Meloidogynidae</taxon>
        <taxon>Meloidogyninae</taxon>
        <taxon>Meloidogyne</taxon>
        <taxon>Meloidogyne incognita group</taxon>
    </lineage>
</organism>
<proteinExistence type="predicted"/>
<evidence type="ECO:0000256" key="1">
    <source>
        <dbReference type="SAM" id="Coils"/>
    </source>
</evidence>
<dbReference type="WBParaSite" id="Minc3s00526g13753">
    <property type="protein sequence ID" value="Minc3s00526g13753"/>
    <property type="gene ID" value="Minc3s00526g13753"/>
</dbReference>
<accession>A0A914LH92</accession>
<feature type="compositionally biased region" description="Polar residues" evidence="2">
    <location>
        <begin position="295"/>
        <end position="306"/>
    </location>
</feature>
<keyword evidence="3" id="KW-1185">Reference proteome</keyword>
<name>A0A914LH92_MELIC</name>
<sequence>MGDPPNSADISVSVTTKNSFWNKNESENARQSDVKRMYDITHTLEEAINRSLRLVNRRATSNTTAINDMAAGVNANLEVINNRIDTLSQKVSQLETNLDMNSTNNTLESANQTITDIQTQNTTKDTSDGETDQIYMINVLEKDGIMSTYRDESVVTFDSWAQKFKDLLDCAPATWDEATKLHRLKFHLEGTTRSIFDKLRPNEKDTVSNALSAIRSKLAAPHRLEISKRELMMCKQRNNETVREFMTRIVGSAKDLDELYAKAQEIEVLTATNESFSFDNSRGLANSINIIQSPKVPETNSNSWVRNPNQNNQYQSSTSNWPQRQYNSSQFNTQKRDNNYQRQPQNNWNQPQNNWNQSNFQRRNQFANWNTNDRRWSGRPVCQHCRKVGHSSYNCFRRNPPNTTQTWQINRNFTYPSRQNQNPNKIPLPINYVEQNHQSYSQEPQYIPQRQIYQAPGYPIIQQNPNPAHQNLNISELANQLAKQLSLTQTNKKDSVNTITEHQTKISKELENGHKEQLTNSNLKEMKPQNKALTPNVTNWEKTSMGPRLNHIFFIALILSVITGQGANSPFPKQPLICQTREHGLLWSLPEFPKCPEIKNQLTKPPIPQTRQIFVPNNLEYKTKAWACRKIIKTMVKYTSLSGVPIEKPGEIKPLEISPEECKSMVDHKKCEFGIFQQEGELFHTNNKLDLTPRTWLLGSFTWQEVISKNCYIFPTQVLSRFGEKSIQTPFGVTRNCPYDIGSCSLDDDTTIIWVPALEKNCEFLSISQQNGNLEMGRTSNVSGPNNAGKNII</sequence>
<feature type="compositionally biased region" description="Polar residues" evidence="2">
    <location>
        <begin position="321"/>
        <end position="333"/>
    </location>
</feature>
<dbReference type="PANTHER" id="PTHR31524">
    <property type="match status" value="1"/>
</dbReference>
<feature type="coiled-coil region" evidence="1">
    <location>
        <begin position="70"/>
        <end position="120"/>
    </location>
</feature>
<reference evidence="4" key="1">
    <citation type="submission" date="2022-11" db="UniProtKB">
        <authorList>
            <consortium name="WormBaseParasite"/>
        </authorList>
    </citation>
    <scope>IDENTIFICATION</scope>
</reference>
<feature type="compositionally biased region" description="Low complexity" evidence="2">
    <location>
        <begin position="307"/>
        <end position="320"/>
    </location>
</feature>